<sequence>MAPAQTVHHHRSTTKVSHKPYKSKHASKSALKDQAKGMDLKSEYSSSRAFFNIHFSTGKIEGDERGGRKTPHQQLKTKLDRRNTARQRQALKHQERSQATSIFAGQNGAPRHVAILPLSPDIDAAAAIASINESVDILTDVSPDGPTRVRIDRFRQSVQYVPAKYDVISALDVCRMADFVVLVLSSEVEVDEQGEMLLRSIQSQGISNVLAVVQGLDRISPPKKRPQVAGSLKSFINHFFPTIEKVMSLDSRQESSNAIRSICTATPKGIRWRDDRSWMFVEDVQFPESTLEVVDDVVVTGVVRGKGLKADRIVHLPGWGDFQIDSITAAPLATKAKRDDAMNVDTNESTQVLDTPTSDQDDMAVVAPEEIDMVDDDMISMAETEKKGVLLDDYHYFSDDDSHIPPVPKKLPKGTSKYQSAWYLEDVSDSGSDMDDDDEPMEMDTAGAPEDGVFPDHQDAMTEGGPSEYPQSEMFLDPSPEDEAQELAAYRESRKTEAEEDLEFPDEIELHPNVLARERLARYRGLKNLKLSNWETSEDRPYEPEDWRRLLQFADHRGSKNRIIREALVGGVNPGTRVDIHLRAVPSVLRNGPKPLALFSLLRHEHKHTVVNVSMTLNSTVEKPLKAKEQLIVQCGARRMVVNPIFSSADNTPNNVHKYDRFLHPGRSAIASWIGPMTWGSVPILIFKNKQAETEDDDEEMETDAKEEPIATDDLELIGTGTVVAPDQKRVVAKRAILTGHPYKIHKKVVTIRYMFFNAEDIQWFKALQLWTRRGRSGYFKESLGTHGYFKATFDAKINPQDSVGVSLYKRVFPRKARALESIAA</sequence>
<organism evidence="7 8">
    <name type="scientific">Penicillium olsonii</name>
    <dbReference type="NCBI Taxonomy" id="99116"/>
    <lineage>
        <taxon>Eukaryota</taxon>
        <taxon>Fungi</taxon>
        <taxon>Dikarya</taxon>
        <taxon>Ascomycota</taxon>
        <taxon>Pezizomycotina</taxon>
        <taxon>Eurotiomycetes</taxon>
        <taxon>Eurotiomycetidae</taxon>
        <taxon>Eurotiales</taxon>
        <taxon>Aspergillaceae</taxon>
        <taxon>Penicillium</taxon>
    </lineage>
</organism>
<evidence type="ECO:0000313" key="7">
    <source>
        <dbReference type="EMBL" id="CAG7949277.1"/>
    </source>
</evidence>
<dbReference type="SMART" id="SM01362">
    <property type="entry name" value="DUF663"/>
    <property type="match status" value="1"/>
</dbReference>
<dbReference type="PANTHER" id="PTHR12858:SF1">
    <property type="entry name" value="PRE-RRNA-PROCESSING PROTEIN TSR1 HOMOLOG"/>
    <property type="match status" value="1"/>
</dbReference>
<keyword evidence="8" id="KW-1185">Reference proteome</keyword>
<protein>
    <recommendedName>
        <fullName evidence="6">Bms1-type G domain-containing protein</fullName>
    </recommendedName>
</protein>
<gene>
    <name evidence="7" type="ORF">POLS_LOCUS399</name>
</gene>
<proteinExistence type="inferred from homology"/>
<dbReference type="GO" id="GO:0000479">
    <property type="term" value="P:endonucleolytic cleavage of tricistronic rRNA transcript (SSU-rRNA, 5.8S rRNA, LSU-rRNA)"/>
    <property type="evidence" value="ECO:0007669"/>
    <property type="project" value="TreeGrafter"/>
</dbReference>
<dbReference type="GO" id="GO:0000462">
    <property type="term" value="P:maturation of SSU-rRNA from tricistronic rRNA transcript (SSU-rRNA, 5.8S rRNA, LSU-rRNA)"/>
    <property type="evidence" value="ECO:0007669"/>
    <property type="project" value="TreeGrafter"/>
</dbReference>
<dbReference type="Pfam" id="PF22298">
    <property type="entry name" value="Tsr1_G-like"/>
    <property type="match status" value="1"/>
</dbReference>
<dbReference type="OrthoDB" id="119302at2759"/>
<comment type="similarity">
    <text evidence="4">Belongs to the TRAFAC class translation factor GTPase superfamily. Bms1-like GTPase family. TSR1 subfamily.</text>
</comment>
<keyword evidence="3" id="KW-0539">Nucleus</keyword>
<dbReference type="InterPro" id="IPR007034">
    <property type="entry name" value="BMS1_TSR1_C"/>
</dbReference>
<comment type="caution">
    <text evidence="7">The sequence shown here is derived from an EMBL/GenBank/DDBJ whole genome shotgun (WGS) entry which is preliminary data.</text>
</comment>
<evidence type="ECO:0000256" key="3">
    <source>
        <dbReference type="ARBA" id="ARBA00023242"/>
    </source>
</evidence>
<dbReference type="PROSITE" id="PS51714">
    <property type="entry name" value="G_BMS1"/>
    <property type="match status" value="1"/>
</dbReference>
<evidence type="ECO:0000259" key="6">
    <source>
        <dbReference type="PROSITE" id="PS51714"/>
    </source>
</evidence>
<dbReference type="Pfam" id="PF04950">
    <property type="entry name" value="RIBIOP_C"/>
    <property type="match status" value="1"/>
</dbReference>
<dbReference type="Proteomes" id="UP001153618">
    <property type="component" value="Unassembled WGS sequence"/>
</dbReference>
<dbReference type="GO" id="GO:0005730">
    <property type="term" value="C:nucleolus"/>
    <property type="evidence" value="ECO:0007669"/>
    <property type="project" value="UniProtKB-SubCell"/>
</dbReference>
<reference evidence="7" key="1">
    <citation type="submission" date="2021-07" db="EMBL/GenBank/DDBJ databases">
        <authorList>
            <person name="Branca A.L. A."/>
        </authorList>
    </citation>
    <scope>NUCLEOTIDE SEQUENCE</scope>
</reference>
<dbReference type="PANTHER" id="PTHR12858">
    <property type="entry name" value="RIBOSOME BIOGENESIS PROTEIN"/>
    <property type="match status" value="1"/>
</dbReference>
<feature type="compositionally biased region" description="Basic residues" evidence="5">
    <location>
        <begin position="7"/>
        <end position="27"/>
    </location>
</feature>
<dbReference type="InterPro" id="IPR012948">
    <property type="entry name" value="AARP2CN"/>
</dbReference>
<name>A0A9W4H999_PENOL</name>
<feature type="domain" description="Bms1-type G" evidence="6">
    <location>
        <begin position="109"/>
        <end position="268"/>
    </location>
</feature>
<evidence type="ECO:0000256" key="5">
    <source>
        <dbReference type="SAM" id="MobiDB-lite"/>
    </source>
</evidence>
<keyword evidence="2" id="KW-0690">Ribosome biogenesis</keyword>
<feature type="region of interest" description="Disordered" evidence="5">
    <location>
        <begin position="59"/>
        <end position="103"/>
    </location>
</feature>
<dbReference type="AlphaFoldDB" id="A0A9W4H999"/>
<dbReference type="EMBL" id="CAJVOS010000007">
    <property type="protein sequence ID" value="CAG7949277.1"/>
    <property type="molecule type" value="Genomic_DNA"/>
</dbReference>
<dbReference type="SMART" id="SM00785">
    <property type="entry name" value="AARP2CN"/>
    <property type="match status" value="1"/>
</dbReference>
<dbReference type="Pfam" id="PF08142">
    <property type="entry name" value="AARP2CN"/>
    <property type="match status" value="1"/>
</dbReference>
<dbReference type="InterPro" id="IPR030387">
    <property type="entry name" value="G_Bms1/Tsr1_dom"/>
</dbReference>
<dbReference type="InterPro" id="IPR039761">
    <property type="entry name" value="Bms1/Tsr1"/>
</dbReference>
<comment type="subcellular location">
    <subcellularLocation>
        <location evidence="1">Nucleus</location>
        <location evidence="1">Nucleolus</location>
    </subcellularLocation>
</comment>
<evidence type="ECO:0000256" key="2">
    <source>
        <dbReference type="ARBA" id="ARBA00022517"/>
    </source>
</evidence>
<feature type="region of interest" description="Disordered" evidence="5">
    <location>
        <begin position="1"/>
        <end position="34"/>
    </location>
</feature>
<evidence type="ECO:0000313" key="8">
    <source>
        <dbReference type="Proteomes" id="UP001153618"/>
    </source>
</evidence>
<feature type="compositionally biased region" description="Acidic residues" evidence="5">
    <location>
        <begin position="427"/>
        <end position="442"/>
    </location>
</feature>
<evidence type="ECO:0000256" key="4">
    <source>
        <dbReference type="ARBA" id="ARBA00038288"/>
    </source>
</evidence>
<dbReference type="GO" id="GO:0005525">
    <property type="term" value="F:GTP binding"/>
    <property type="evidence" value="ECO:0007669"/>
    <property type="project" value="TreeGrafter"/>
</dbReference>
<feature type="region of interest" description="Disordered" evidence="5">
    <location>
        <begin position="427"/>
        <end position="467"/>
    </location>
</feature>
<dbReference type="GO" id="GO:0034511">
    <property type="term" value="F:U3 snoRNA binding"/>
    <property type="evidence" value="ECO:0007669"/>
    <property type="project" value="TreeGrafter"/>
</dbReference>
<dbReference type="GO" id="GO:0030688">
    <property type="term" value="C:preribosome, small subunit precursor"/>
    <property type="evidence" value="ECO:0007669"/>
    <property type="project" value="TreeGrafter"/>
</dbReference>
<evidence type="ECO:0000256" key="1">
    <source>
        <dbReference type="ARBA" id="ARBA00004604"/>
    </source>
</evidence>
<dbReference type="GO" id="GO:0003924">
    <property type="term" value="F:GTPase activity"/>
    <property type="evidence" value="ECO:0007669"/>
    <property type="project" value="TreeGrafter"/>
</dbReference>
<accession>A0A9W4H999</accession>